<dbReference type="Pfam" id="PF01370">
    <property type="entry name" value="Epimerase"/>
    <property type="match status" value="1"/>
</dbReference>
<evidence type="ECO:0000256" key="1">
    <source>
        <dbReference type="ARBA" id="ARBA00023002"/>
    </source>
</evidence>
<dbReference type="InterPro" id="IPR001509">
    <property type="entry name" value="Epimerase_deHydtase"/>
</dbReference>
<evidence type="ECO:0000259" key="3">
    <source>
        <dbReference type="Pfam" id="PF01370"/>
    </source>
</evidence>
<dbReference type="PANTHER" id="PTHR10366">
    <property type="entry name" value="NAD DEPENDENT EPIMERASE/DEHYDRATASE"/>
    <property type="match status" value="1"/>
</dbReference>
<dbReference type="Gene3D" id="3.40.50.720">
    <property type="entry name" value="NAD(P)-binding Rossmann-like Domain"/>
    <property type="match status" value="1"/>
</dbReference>
<evidence type="ECO:0000313" key="4">
    <source>
        <dbReference type="EMBL" id="CAD9136907.1"/>
    </source>
</evidence>
<dbReference type="PANTHER" id="PTHR10366:SF564">
    <property type="entry name" value="STEROL-4-ALPHA-CARBOXYLATE 3-DEHYDROGENASE, DECARBOXYLATING"/>
    <property type="match status" value="1"/>
</dbReference>
<gene>
    <name evidence="4" type="ORF">ACAT0790_LOCUS24976</name>
</gene>
<protein>
    <recommendedName>
        <fullName evidence="3">NAD-dependent epimerase/dehydratase domain-containing protein</fullName>
    </recommendedName>
</protein>
<keyword evidence="1" id="KW-0560">Oxidoreductase</keyword>
<dbReference type="EMBL" id="HBGE01041388">
    <property type="protein sequence ID" value="CAD9136907.1"/>
    <property type="molecule type" value="Transcribed_RNA"/>
</dbReference>
<dbReference type="AlphaFoldDB" id="A0A7S1QHW2"/>
<accession>A0A7S1QHW2</accession>
<organism evidence="4">
    <name type="scientific">Alexandrium catenella</name>
    <name type="common">Red tide dinoflagellate</name>
    <name type="synonym">Gonyaulax catenella</name>
    <dbReference type="NCBI Taxonomy" id="2925"/>
    <lineage>
        <taxon>Eukaryota</taxon>
        <taxon>Sar</taxon>
        <taxon>Alveolata</taxon>
        <taxon>Dinophyceae</taxon>
        <taxon>Gonyaulacales</taxon>
        <taxon>Pyrocystaceae</taxon>
        <taxon>Alexandrium</taxon>
    </lineage>
</organism>
<dbReference type="GO" id="GO:0016616">
    <property type="term" value="F:oxidoreductase activity, acting on the CH-OH group of donors, NAD or NADP as acceptor"/>
    <property type="evidence" value="ECO:0007669"/>
    <property type="project" value="TreeGrafter"/>
</dbReference>
<dbReference type="InterPro" id="IPR050425">
    <property type="entry name" value="NAD(P)_dehydrat-like"/>
</dbReference>
<dbReference type="SUPFAM" id="SSF51735">
    <property type="entry name" value="NAD(P)-binding Rossmann-fold domains"/>
    <property type="match status" value="1"/>
</dbReference>
<name>A0A7S1QHW2_ALECA</name>
<dbReference type="InterPro" id="IPR036291">
    <property type="entry name" value="NAD(P)-bd_dom_sf"/>
</dbReference>
<proteinExistence type="inferred from homology"/>
<sequence>MAPVGPSGGPVAVTGSAGIIGSHVVQNLVRHGYEVRACVRDPGRHDKVAHLLLMNDAGPGRVSLWRGDLEVQGSYDAAFSGCSCVFHAAAELGSNTPDATPEKVYRLGFDATRWVWDSVIGSGTVRRVVFISSMAAVGHPAPEGYVFTEDDWANMGVKEKHWNLDFMKKNRDIAYSMSKMDTEKWLYAEAEKAGLEAFGVMPCHVIGPLLSADHMKPFMWQARIADYLGGFSHPNMLLNLIDVRDIAESMRLIGESTANKNGDRYCLVATDERGLKTQSELQAMIRKFYPGHGVGGDHKEGQKTFRAPVCFLQKCVTQLGLKPHEAEQSVKDTCDSLLAWGLVTLRPGEDNWQRKGKHLGLKSKFAPYEYPAMANIRSKL</sequence>
<reference evidence="4" key="1">
    <citation type="submission" date="2021-01" db="EMBL/GenBank/DDBJ databases">
        <authorList>
            <person name="Corre E."/>
            <person name="Pelletier E."/>
            <person name="Niang G."/>
            <person name="Scheremetjew M."/>
            <person name="Finn R."/>
            <person name="Kale V."/>
            <person name="Holt S."/>
            <person name="Cochrane G."/>
            <person name="Meng A."/>
            <person name="Brown T."/>
            <person name="Cohen L."/>
        </authorList>
    </citation>
    <scope>NUCLEOTIDE SEQUENCE</scope>
    <source>
        <strain evidence="4">OF101</strain>
    </source>
</reference>
<evidence type="ECO:0000256" key="2">
    <source>
        <dbReference type="ARBA" id="ARBA00023445"/>
    </source>
</evidence>
<feature type="domain" description="NAD-dependent epimerase/dehydratase" evidence="3">
    <location>
        <begin position="11"/>
        <end position="263"/>
    </location>
</feature>
<comment type="similarity">
    <text evidence="2">Belongs to the NAD(P)-dependent epimerase/dehydratase family. Dihydroflavonol-4-reductase subfamily.</text>
</comment>